<protein>
    <submittedName>
        <fullName evidence="1">Uncharacterized protein</fullName>
    </submittedName>
</protein>
<accession>X1LV15</accession>
<proteinExistence type="predicted"/>
<sequence>MVYRKFKYHGNIKCDCGHTQKDHYLGEGWCHSSGHPEEGKCGCTWFHPNVQYVKRKKK</sequence>
<dbReference type="EMBL" id="BARV01005987">
    <property type="protein sequence ID" value="GAI06255.1"/>
    <property type="molecule type" value="Genomic_DNA"/>
</dbReference>
<comment type="caution">
    <text evidence="1">The sequence shown here is derived from an EMBL/GenBank/DDBJ whole genome shotgun (WGS) entry which is preliminary data.</text>
</comment>
<reference evidence="1" key="1">
    <citation type="journal article" date="2014" name="Front. Microbiol.">
        <title>High frequency of phylogenetically diverse reductive dehalogenase-homologous genes in deep subseafloor sedimentary metagenomes.</title>
        <authorList>
            <person name="Kawai M."/>
            <person name="Futagami T."/>
            <person name="Toyoda A."/>
            <person name="Takaki Y."/>
            <person name="Nishi S."/>
            <person name="Hori S."/>
            <person name="Arai W."/>
            <person name="Tsubouchi T."/>
            <person name="Morono Y."/>
            <person name="Uchiyama I."/>
            <person name="Ito T."/>
            <person name="Fujiyama A."/>
            <person name="Inagaki F."/>
            <person name="Takami H."/>
        </authorList>
    </citation>
    <scope>NUCLEOTIDE SEQUENCE</scope>
    <source>
        <strain evidence="1">Expedition CK06-06</strain>
    </source>
</reference>
<organism evidence="1">
    <name type="scientific">marine sediment metagenome</name>
    <dbReference type="NCBI Taxonomy" id="412755"/>
    <lineage>
        <taxon>unclassified sequences</taxon>
        <taxon>metagenomes</taxon>
        <taxon>ecological metagenomes</taxon>
    </lineage>
</organism>
<evidence type="ECO:0000313" key="1">
    <source>
        <dbReference type="EMBL" id="GAI06255.1"/>
    </source>
</evidence>
<name>X1LV15_9ZZZZ</name>
<dbReference type="AlphaFoldDB" id="X1LV15"/>
<gene>
    <name evidence="1" type="ORF">S06H3_12213</name>
</gene>